<organism evidence="2 3">
    <name type="scientific">Mycena chlorophos</name>
    <name type="common">Agaric fungus</name>
    <name type="synonym">Agaricus chlorophos</name>
    <dbReference type="NCBI Taxonomy" id="658473"/>
    <lineage>
        <taxon>Eukaryota</taxon>
        <taxon>Fungi</taxon>
        <taxon>Dikarya</taxon>
        <taxon>Basidiomycota</taxon>
        <taxon>Agaricomycotina</taxon>
        <taxon>Agaricomycetes</taxon>
        <taxon>Agaricomycetidae</taxon>
        <taxon>Agaricales</taxon>
        <taxon>Marasmiineae</taxon>
        <taxon>Mycenaceae</taxon>
        <taxon>Mycena</taxon>
    </lineage>
</organism>
<reference evidence="2" key="1">
    <citation type="submission" date="2014-09" db="EMBL/GenBank/DDBJ databases">
        <title>Genome sequence of the luminous mushroom Mycena chlorophos for searching fungal bioluminescence genes.</title>
        <authorList>
            <person name="Tanaka Y."/>
            <person name="Kasuga D."/>
            <person name="Oba Y."/>
            <person name="Hase S."/>
            <person name="Sato K."/>
            <person name="Oba Y."/>
            <person name="Sakakibara Y."/>
        </authorList>
    </citation>
    <scope>NUCLEOTIDE SEQUENCE</scope>
</reference>
<protein>
    <recommendedName>
        <fullName evidence="1">F-box domain-containing protein</fullName>
    </recommendedName>
</protein>
<proteinExistence type="predicted"/>
<evidence type="ECO:0000313" key="2">
    <source>
        <dbReference type="EMBL" id="GAT57237.1"/>
    </source>
</evidence>
<evidence type="ECO:0000313" key="3">
    <source>
        <dbReference type="Proteomes" id="UP000815677"/>
    </source>
</evidence>
<dbReference type="CDD" id="cd09917">
    <property type="entry name" value="F-box_SF"/>
    <property type="match status" value="1"/>
</dbReference>
<name>A0ABQ0M1W3_MYCCL</name>
<feature type="domain" description="F-box" evidence="1">
    <location>
        <begin position="14"/>
        <end position="43"/>
    </location>
</feature>
<gene>
    <name evidence="2" type="ORF">MCHLO_13799</name>
</gene>
<dbReference type="Pfam" id="PF12937">
    <property type="entry name" value="F-box-like"/>
    <property type="match status" value="1"/>
</dbReference>
<keyword evidence="3" id="KW-1185">Reference proteome</keyword>
<accession>A0ABQ0M1W3</accession>
<dbReference type="InterPro" id="IPR001810">
    <property type="entry name" value="F-box_dom"/>
</dbReference>
<dbReference type="Proteomes" id="UP000815677">
    <property type="component" value="Unassembled WGS sequence"/>
</dbReference>
<sequence length="491" mass="55603">MGAAVASGKFSLDDDILYRIFLFLPDFKTLACAALTCKKWCQVYTAHPKTITRSVGCVLVGGSTALSAALRFLRYPYPEFPKMERAENPEPEEDSEASLVRSSFKAVVALDPTELATACPEPVFSEIEIASEEKKRLEEVAKKMHQLEDVYSLTTKNRMAKTSLLTPLESSRFQTAGYRVALFCDIFNTRHEGWEDVGLDYDDIVTMQDVRRVREQRTAVMNVYPTDGLQAMYSLVCFMAKVLDRIATEEATHIRSELDFFLSCGPLSVLDCWNERSIDPPRDQLSEYLVGYDPEGLFFGYLALPMHEIAEARNVPWPPVSTESLPDAAAVEGILDEVVGAEDTCSQCSAPGGLRLLTEANWDRLDLVPRDLLRGKLPLNTAITGPSSAWHRTIQQVSERNGFGAWVAEMWAHKDAEDTTWSGWERHMSYCEPCLRRFLEAHVWRWWFSTWKKTGWSPPAENCWYGYDCTTQTHILAHAEKLNHLCVPTRQ</sequence>
<dbReference type="InterPro" id="IPR036047">
    <property type="entry name" value="F-box-like_dom_sf"/>
</dbReference>
<evidence type="ECO:0000259" key="1">
    <source>
        <dbReference type="Pfam" id="PF12937"/>
    </source>
</evidence>
<dbReference type="SUPFAM" id="SSF81383">
    <property type="entry name" value="F-box domain"/>
    <property type="match status" value="1"/>
</dbReference>
<dbReference type="EMBL" id="DF849426">
    <property type="protein sequence ID" value="GAT57237.1"/>
    <property type="molecule type" value="Genomic_DNA"/>
</dbReference>